<feature type="compositionally biased region" description="Basic and acidic residues" evidence="1">
    <location>
        <begin position="588"/>
        <end position="603"/>
    </location>
</feature>
<protein>
    <recommendedName>
        <fullName evidence="4">Zinc-finger domain-containing protein</fullName>
    </recommendedName>
</protein>
<feature type="compositionally biased region" description="Low complexity" evidence="1">
    <location>
        <begin position="604"/>
        <end position="625"/>
    </location>
</feature>
<feature type="region of interest" description="Disordered" evidence="1">
    <location>
        <begin position="447"/>
        <end position="491"/>
    </location>
</feature>
<evidence type="ECO:0008006" key="4">
    <source>
        <dbReference type="Google" id="ProtNLM"/>
    </source>
</evidence>
<reference evidence="3" key="1">
    <citation type="journal article" date="2019" name="Nat. Commun.">
        <title>Expansion of phycobilisome linker gene families in mesophilic red algae.</title>
        <authorList>
            <person name="Lee J."/>
            <person name="Kim D."/>
            <person name="Bhattacharya D."/>
            <person name="Yoon H.S."/>
        </authorList>
    </citation>
    <scope>NUCLEOTIDE SEQUENCE [LARGE SCALE GENOMIC DNA]</scope>
    <source>
        <strain evidence="3">CCMP 1328</strain>
    </source>
</reference>
<feature type="region of interest" description="Disordered" evidence="1">
    <location>
        <begin position="34"/>
        <end position="61"/>
    </location>
</feature>
<name>A0A5J4YTN8_PORPP</name>
<gene>
    <name evidence="2" type="ORF">FVE85_4177</name>
</gene>
<accession>A0A5J4YTN8</accession>
<feature type="compositionally biased region" description="Polar residues" evidence="1">
    <location>
        <begin position="372"/>
        <end position="402"/>
    </location>
</feature>
<proteinExistence type="predicted"/>
<evidence type="ECO:0000256" key="1">
    <source>
        <dbReference type="SAM" id="MobiDB-lite"/>
    </source>
</evidence>
<keyword evidence="3" id="KW-1185">Reference proteome</keyword>
<feature type="region of interest" description="Disordered" evidence="1">
    <location>
        <begin position="578"/>
        <end position="625"/>
    </location>
</feature>
<evidence type="ECO:0000313" key="3">
    <source>
        <dbReference type="Proteomes" id="UP000324585"/>
    </source>
</evidence>
<feature type="compositionally biased region" description="Gly residues" evidence="1">
    <location>
        <begin position="1"/>
        <end position="10"/>
    </location>
</feature>
<comment type="caution">
    <text evidence="2">The sequence shown here is derived from an EMBL/GenBank/DDBJ whole genome shotgun (WGS) entry which is preliminary data.</text>
</comment>
<feature type="region of interest" description="Disordered" evidence="1">
    <location>
        <begin position="1"/>
        <end position="20"/>
    </location>
</feature>
<organism evidence="2 3">
    <name type="scientific">Porphyridium purpureum</name>
    <name type="common">Red alga</name>
    <name type="synonym">Porphyridium cruentum</name>
    <dbReference type="NCBI Taxonomy" id="35688"/>
    <lineage>
        <taxon>Eukaryota</taxon>
        <taxon>Rhodophyta</taxon>
        <taxon>Bangiophyceae</taxon>
        <taxon>Porphyridiales</taxon>
        <taxon>Porphyridiaceae</taxon>
        <taxon>Porphyridium</taxon>
    </lineage>
</organism>
<feature type="region of interest" description="Disordered" evidence="1">
    <location>
        <begin position="317"/>
        <end position="402"/>
    </location>
</feature>
<dbReference type="EMBL" id="VRMN01000005">
    <property type="protein sequence ID" value="KAA8494202.1"/>
    <property type="molecule type" value="Genomic_DNA"/>
</dbReference>
<feature type="compositionally biased region" description="Polar residues" evidence="1">
    <location>
        <begin position="447"/>
        <end position="457"/>
    </location>
</feature>
<dbReference type="AlphaFoldDB" id="A0A5J4YTN8"/>
<dbReference type="Proteomes" id="UP000324585">
    <property type="component" value="Unassembled WGS sequence"/>
</dbReference>
<sequence length="625" mass="66672">MSSEGPGAGAPAGATLKSRARRLTQYQRAFQFISSGSRRDAAGEDASVVPEQPRQKVRSGIEGAGKVQMQLPVPASGTLDAPSANIAPSAQFPQVMQPGRAFPAECSARESFGSQVARQNQVGISQTVDQDMIGLVRHDAPADLHAPMPPFVSGPQAAILNTLEPDVHVHRPMHPVMPGAAHPLDQRMVREHEQQQQQQQQMLLRQSADGHSTGRGSARHLDCFGVTDGLTHVRGELQPQVSLATVASNMYSLQPGRESPVPQQAKLLSSYGSGAQFPNRMDSTRSAEVFEMAVDQKQRRGAGGSIGAHSPMSMNAGGALSDARFDRSSSYTSGAEGSYVSGALSPGPPGPRLLHAASFRTDPGYSAGGEGSATNSGRLWSNASGNYLPTPDNQSEPYSSPRANSAFLPSFSEVYRLATPSVRSEDGTEQALLLNFGTSMNINAPSAYSLGSRTPSGTIGRGYQGPPRSLPPAGPSPQVGDSSSGNALGKKRRIKTFRKPQLSDFCHICGRTSKTQRMSACSNIRTGTCRKAVCRLCFETYGWDWMRAQDPVSGWPCCHCREECPPNSRCFVYQRANEKRKQKSVVLKADEPNRSSNSSRDKSAMMNGADDASSASAVPSALDNP</sequence>
<feature type="region of interest" description="Disordered" evidence="1">
    <location>
        <begin position="189"/>
        <end position="219"/>
    </location>
</feature>
<evidence type="ECO:0000313" key="2">
    <source>
        <dbReference type="EMBL" id="KAA8494202.1"/>
    </source>
</evidence>